<dbReference type="Pfam" id="PF07309">
    <property type="entry name" value="FlaF"/>
    <property type="match status" value="1"/>
</dbReference>
<dbReference type="GO" id="GO:0044781">
    <property type="term" value="P:bacterial-type flagellum organization"/>
    <property type="evidence" value="ECO:0007669"/>
    <property type="project" value="InterPro"/>
</dbReference>
<keyword evidence="2" id="KW-1185">Reference proteome</keyword>
<dbReference type="Proteomes" id="UP000006765">
    <property type="component" value="Unassembled WGS sequence"/>
</dbReference>
<dbReference type="AlphaFoldDB" id="K2HLK4"/>
<reference evidence="1 2" key="1">
    <citation type="journal article" date="2012" name="J. Bacteriol.">
        <title>Draft Genome Sequence of Oceaniovalibus guishaninsula JLT2003T.</title>
        <authorList>
            <person name="Tang K."/>
            <person name="Liu K."/>
            <person name="Jiao N."/>
        </authorList>
    </citation>
    <scope>NUCLEOTIDE SEQUENCE [LARGE SCALE GENOMIC DNA]</scope>
    <source>
        <strain evidence="1 2">JLT2003</strain>
    </source>
</reference>
<dbReference type="PATRIC" id="fig|1231392.3.peg.2129"/>
<protein>
    <submittedName>
        <fullName evidence="1">Flagellar FlaF family protein</fullName>
    </submittedName>
</protein>
<sequence length="120" mass="13330">MNASLLAQSAYGRASSALRTPQAVEYDVFARVTAALRRADDPIERIRALHDNRRLWQHLAVSVADSDNALPADLRARIFYLAEFTVQHTSKCMFEDASADVLVDINTAIMRGLQQERAAA</sequence>
<dbReference type="RefSeq" id="WP_007427270.1">
    <property type="nucleotide sequence ID" value="NZ_AMGO01000047.1"/>
</dbReference>
<gene>
    <name evidence="1" type="ORF">OCGS_2118</name>
</gene>
<dbReference type="STRING" id="1231392.OCGS_2118"/>
<name>K2HLK4_9RHOB</name>
<keyword evidence="1" id="KW-0966">Cell projection</keyword>
<dbReference type="EMBL" id="AMGO01000047">
    <property type="protein sequence ID" value="EKE43784.1"/>
    <property type="molecule type" value="Genomic_DNA"/>
</dbReference>
<organism evidence="1 2">
    <name type="scientific">Oceaniovalibus guishaninsula JLT2003</name>
    <dbReference type="NCBI Taxonomy" id="1231392"/>
    <lineage>
        <taxon>Bacteria</taxon>
        <taxon>Pseudomonadati</taxon>
        <taxon>Pseudomonadota</taxon>
        <taxon>Alphaproteobacteria</taxon>
        <taxon>Rhodobacterales</taxon>
        <taxon>Roseobacteraceae</taxon>
        <taxon>Oceaniovalibus</taxon>
    </lineage>
</organism>
<keyword evidence="1" id="KW-0282">Flagellum</keyword>
<dbReference type="OrthoDB" id="9808944at2"/>
<dbReference type="eggNOG" id="COG5442">
    <property type="taxonomic scope" value="Bacteria"/>
</dbReference>
<evidence type="ECO:0000313" key="1">
    <source>
        <dbReference type="EMBL" id="EKE43784.1"/>
    </source>
</evidence>
<comment type="caution">
    <text evidence="1">The sequence shown here is derived from an EMBL/GenBank/DDBJ whole genome shotgun (WGS) entry which is preliminary data.</text>
</comment>
<accession>K2HLK4</accession>
<evidence type="ECO:0000313" key="2">
    <source>
        <dbReference type="Proteomes" id="UP000006765"/>
    </source>
</evidence>
<dbReference type="InterPro" id="IPR010845">
    <property type="entry name" value="FlaF"/>
</dbReference>
<proteinExistence type="predicted"/>
<keyword evidence="1" id="KW-0969">Cilium</keyword>
<dbReference type="NCBIfam" id="NF009435">
    <property type="entry name" value="PRK12794.1"/>
    <property type="match status" value="1"/>
</dbReference>